<organism evidence="4 5">
    <name type="scientific">Demequina lignilytica</name>
    <dbReference type="NCBI Taxonomy" id="3051663"/>
    <lineage>
        <taxon>Bacteria</taxon>
        <taxon>Bacillati</taxon>
        <taxon>Actinomycetota</taxon>
        <taxon>Actinomycetes</taxon>
        <taxon>Micrococcales</taxon>
        <taxon>Demequinaceae</taxon>
        <taxon>Demequina</taxon>
    </lineage>
</organism>
<dbReference type="SUPFAM" id="SSF56300">
    <property type="entry name" value="Metallo-dependent phosphatases"/>
    <property type="match status" value="1"/>
</dbReference>
<protein>
    <submittedName>
        <fullName evidence="4">CapA family protein</fullName>
        <ecNumber evidence="4">3.1.-.-</ecNumber>
    </submittedName>
</protein>
<evidence type="ECO:0000313" key="4">
    <source>
        <dbReference type="EMBL" id="MDN4487324.1"/>
    </source>
</evidence>
<accession>A0AAW7M019</accession>
<keyword evidence="5" id="KW-1185">Reference proteome</keyword>
<evidence type="ECO:0000259" key="3">
    <source>
        <dbReference type="SMART" id="SM00854"/>
    </source>
</evidence>
<reference evidence="4" key="1">
    <citation type="submission" date="2023-06" db="EMBL/GenBank/DDBJ databases">
        <title>Sysu t00039.</title>
        <authorList>
            <person name="Gao L."/>
            <person name="Fang B.-Z."/>
            <person name="Li W.-J."/>
        </authorList>
    </citation>
    <scope>NUCLEOTIDE SEQUENCE</scope>
    <source>
        <strain evidence="4">SYSU T00039</strain>
    </source>
</reference>
<keyword evidence="4" id="KW-0378">Hydrolase</keyword>
<dbReference type="InterPro" id="IPR019079">
    <property type="entry name" value="Capsule_synth_CapA"/>
</dbReference>
<dbReference type="EMBL" id="JAUHPX010000002">
    <property type="protein sequence ID" value="MDN4487324.1"/>
    <property type="molecule type" value="Genomic_DNA"/>
</dbReference>
<dbReference type="EC" id="3.1.-.-" evidence="4"/>
<comment type="similarity">
    <text evidence="1">Belongs to the CapA family.</text>
</comment>
<dbReference type="InterPro" id="IPR052169">
    <property type="entry name" value="CW_Biosynth-Accessory"/>
</dbReference>
<feature type="region of interest" description="Disordered" evidence="2">
    <location>
        <begin position="44"/>
        <end position="82"/>
    </location>
</feature>
<dbReference type="AlphaFoldDB" id="A0AAW7M019"/>
<dbReference type="InterPro" id="IPR029052">
    <property type="entry name" value="Metallo-depent_PP-like"/>
</dbReference>
<evidence type="ECO:0000256" key="2">
    <source>
        <dbReference type="SAM" id="MobiDB-lite"/>
    </source>
</evidence>
<proteinExistence type="inferred from homology"/>
<sequence>MSRPARHGSSRARTPGAAGALAATLAGAIGAVIGLAAFQALPTPTSTPAATQTSDAAAPAASVPAEDAVTASPSPSPEPPTPVRFTLVAAGDVLPHTPVNRSAAGENGYDYSPLMAALDPYVSGADLAFCHLEVPVTPEGSSPSGYPLFSSPPELVRDLAEAGWDGCSTASNHTVDKGVRGVEATLAALDANGLQHAGSARTAEEAAETSFYTVSSGDREIRVAQISFSYGTNGMPVADPWEVNLFDAEASDAAPIIAAAEQARADGADVVVASVHCCVEYRTEPTDAQRLLAERIAESGAVDLYVGHHAHVPQPIELLPGGPAGEGMWTAFGLGNYLSNQSTLCCVPQTSNGVVLTATFTVDPDDAVQVAVEWTAITVDRADSHTMHVLTDIPDGAGTLGAAEVQRRWQMVRDAVGDEAPERTSPAQALAEASAAVLTPAA</sequence>
<comment type="caution">
    <text evidence="4">The sequence shown here is derived from an EMBL/GenBank/DDBJ whole genome shotgun (WGS) entry which is preliminary data.</text>
</comment>
<dbReference type="CDD" id="cd07381">
    <property type="entry name" value="MPP_CapA"/>
    <property type="match status" value="1"/>
</dbReference>
<gene>
    <name evidence="4" type="ORF">QQX10_03985</name>
</gene>
<dbReference type="Gene3D" id="3.60.21.10">
    <property type="match status" value="1"/>
</dbReference>
<dbReference type="PANTHER" id="PTHR33393:SF13">
    <property type="entry name" value="PGA BIOSYNTHESIS PROTEIN CAPA"/>
    <property type="match status" value="1"/>
</dbReference>
<dbReference type="GO" id="GO:0016787">
    <property type="term" value="F:hydrolase activity"/>
    <property type="evidence" value="ECO:0007669"/>
    <property type="project" value="UniProtKB-KW"/>
</dbReference>
<evidence type="ECO:0000256" key="1">
    <source>
        <dbReference type="ARBA" id="ARBA00005662"/>
    </source>
</evidence>
<dbReference type="RefSeq" id="WP_301118393.1">
    <property type="nucleotide sequence ID" value="NZ_JAUHPX010000002.1"/>
</dbReference>
<name>A0AAW7M019_9MICO</name>
<feature type="domain" description="Capsule synthesis protein CapA" evidence="3">
    <location>
        <begin position="86"/>
        <end position="341"/>
    </location>
</feature>
<dbReference type="Proteomes" id="UP001172737">
    <property type="component" value="Unassembled WGS sequence"/>
</dbReference>
<dbReference type="Pfam" id="PF09587">
    <property type="entry name" value="PGA_cap"/>
    <property type="match status" value="1"/>
</dbReference>
<dbReference type="PANTHER" id="PTHR33393">
    <property type="entry name" value="POLYGLUTAMINE SYNTHESIS ACCESSORY PROTEIN RV0574C-RELATED"/>
    <property type="match status" value="1"/>
</dbReference>
<evidence type="ECO:0000313" key="5">
    <source>
        <dbReference type="Proteomes" id="UP001172737"/>
    </source>
</evidence>
<dbReference type="SMART" id="SM00854">
    <property type="entry name" value="PGA_cap"/>
    <property type="match status" value="1"/>
</dbReference>
<feature type="compositionally biased region" description="Low complexity" evidence="2">
    <location>
        <begin position="44"/>
        <end position="65"/>
    </location>
</feature>